<name>A0A2P2III8_RHIMU</name>
<dbReference type="AlphaFoldDB" id="A0A2P2III8"/>
<proteinExistence type="predicted"/>
<evidence type="ECO:0000313" key="1">
    <source>
        <dbReference type="EMBL" id="MBW81022.1"/>
    </source>
</evidence>
<sequence length="44" mass="5262">MRKIICFLIKLLLIMYSLHHLRPLHSALHRRKIHASQHIQLGQP</sequence>
<dbReference type="EMBL" id="GGEC01000539">
    <property type="protein sequence ID" value="MBW81022.1"/>
    <property type="molecule type" value="Transcribed_RNA"/>
</dbReference>
<organism evidence="1">
    <name type="scientific">Rhizophora mucronata</name>
    <name type="common">Asiatic mangrove</name>
    <dbReference type="NCBI Taxonomy" id="61149"/>
    <lineage>
        <taxon>Eukaryota</taxon>
        <taxon>Viridiplantae</taxon>
        <taxon>Streptophyta</taxon>
        <taxon>Embryophyta</taxon>
        <taxon>Tracheophyta</taxon>
        <taxon>Spermatophyta</taxon>
        <taxon>Magnoliopsida</taxon>
        <taxon>eudicotyledons</taxon>
        <taxon>Gunneridae</taxon>
        <taxon>Pentapetalae</taxon>
        <taxon>rosids</taxon>
        <taxon>fabids</taxon>
        <taxon>Malpighiales</taxon>
        <taxon>Rhizophoraceae</taxon>
        <taxon>Rhizophora</taxon>
    </lineage>
</organism>
<reference evidence="1" key="1">
    <citation type="submission" date="2018-02" db="EMBL/GenBank/DDBJ databases">
        <title>Rhizophora mucronata_Transcriptome.</title>
        <authorList>
            <person name="Meera S.P."/>
            <person name="Sreeshan A."/>
            <person name="Augustine A."/>
        </authorList>
    </citation>
    <scope>NUCLEOTIDE SEQUENCE</scope>
    <source>
        <tissue evidence="1">Leaf</tissue>
    </source>
</reference>
<protein>
    <submittedName>
        <fullName evidence="1">Uncharacterized protein</fullName>
    </submittedName>
</protein>
<accession>A0A2P2III8</accession>